<keyword evidence="3" id="KW-1185">Reference proteome</keyword>
<keyword evidence="1" id="KW-0472">Membrane</keyword>
<dbReference type="Proteomes" id="UP001477278">
    <property type="component" value="Unassembled WGS sequence"/>
</dbReference>
<dbReference type="RefSeq" id="WP_347689588.1">
    <property type="nucleotide sequence ID" value="NZ_JBDPZN010000001.1"/>
</dbReference>
<feature type="transmembrane region" description="Helical" evidence="1">
    <location>
        <begin position="78"/>
        <end position="96"/>
    </location>
</feature>
<feature type="transmembrane region" description="Helical" evidence="1">
    <location>
        <begin position="44"/>
        <end position="69"/>
    </location>
</feature>
<gene>
    <name evidence="2" type="ORF">ABHN84_03305</name>
</gene>
<feature type="transmembrane region" description="Helical" evidence="1">
    <location>
        <begin position="116"/>
        <end position="136"/>
    </location>
</feature>
<dbReference type="EMBL" id="JBDPZN010000001">
    <property type="protein sequence ID" value="MEO3681315.1"/>
    <property type="molecule type" value="Genomic_DNA"/>
</dbReference>
<evidence type="ECO:0008006" key="4">
    <source>
        <dbReference type="Google" id="ProtNLM"/>
    </source>
</evidence>
<organism evidence="2 3">
    <name type="scientific">Shewanella vesiculosa</name>
    <dbReference type="NCBI Taxonomy" id="518738"/>
    <lineage>
        <taxon>Bacteria</taxon>
        <taxon>Pseudomonadati</taxon>
        <taxon>Pseudomonadota</taxon>
        <taxon>Gammaproteobacteria</taxon>
        <taxon>Alteromonadales</taxon>
        <taxon>Shewanellaceae</taxon>
        <taxon>Shewanella</taxon>
    </lineage>
</organism>
<sequence length="150" mass="16632">MKYLPCLVASVLVLYANSLAFQLSVKYSPVIDYLLLVPDLNSHSWEYLLIAGYDASIRLLATLFILLIFRKIVPRSPFNVKAAALIQLPFVLLVVLNFDSTDSTLIPSSAYEAFRLLGSISECVSVLMAYGLIVAYNKFTSEKIEVISSS</sequence>
<comment type="caution">
    <text evidence="2">The sequence shown here is derived from an EMBL/GenBank/DDBJ whole genome shotgun (WGS) entry which is preliminary data.</text>
</comment>
<evidence type="ECO:0000256" key="1">
    <source>
        <dbReference type="SAM" id="Phobius"/>
    </source>
</evidence>
<proteinExistence type="predicted"/>
<protein>
    <recommendedName>
        <fullName evidence="4">DUF2569 family protein</fullName>
    </recommendedName>
</protein>
<evidence type="ECO:0000313" key="2">
    <source>
        <dbReference type="EMBL" id="MEO3681315.1"/>
    </source>
</evidence>
<reference evidence="2 3" key="1">
    <citation type="submission" date="2024-05" db="EMBL/GenBank/DDBJ databases">
        <title>Genome sequencing of Marine Estuary Bacteria, Shewanella vesiculosa and S. baltica, and Pseudomonas syringae.</title>
        <authorList>
            <person name="Gurung A."/>
            <person name="Maclea K.S."/>
        </authorList>
    </citation>
    <scope>NUCLEOTIDE SEQUENCE [LARGE SCALE GENOMIC DNA]</scope>
    <source>
        <strain evidence="2 3">1A</strain>
    </source>
</reference>
<accession>A0ABV0FKW0</accession>
<keyword evidence="1" id="KW-0812">Transmembrane</keyword>
<name>A0ABV0FKW0_9GAMM</name>
<keyword evidence="1" id="KW-1133">Transmembrane helix</keyword>
<evidence type="ECO:0000313" key="3">
    <source>
        <dbReference type="Proteomes" id="UP001477278"/>
    </source>
</evidence>